<dbReference type="RefSeq" id="XP_033794084.1">
    <property type="nucleotide sequence ID" value="XM_033938193.1"/>
</dbReference>
<dbReference type="Pfam" id="PF26574">
    <property type="entry name" value="GAIN_ADGRG2"/>
    <property type="match status" value="1"/>
</dbReference>
<feature type="transmembrane region" description="Helical" evidence="20">
    <location>
        <begin position="1060"/>
        <end position="1089"/>
    </location>
</feature>
<evidence type="ECO:0000256" key="1">
    <source>
        <dbReference type="ARBA" id="ARBA00004651"/>
    </source>
</evidence>
<dbReference type="InterPro" id="IPR001759">
    <property type="entry name" value="PTX_dom"/>
</dbReference>
<dbReference type="Gene3D" id="2.60.220.50">
    <property type="match status" value="1"/>
</dbReference>
<dbReference type="GO" id="GO:0043236">
    <property type="term" value="F:laminin binding"/>
    <property type="evidence" value="ECO:0007669"/>
    <property type="project" value="TreeGrafter"/>
</dbReference>
<dbReference type="GO" id="GO:0004930">
    <property type="term" value="F:G protein-coupled receptor activity"/>
    <property type="evidence" value="ECO:0007669"/>
    <property type="project" value="UniProtKB-KW"/>
</dbReference>
<gene>
    <name evidence="26" type="primary">ADGRG6</name>
</gene>
<dbReference type="InterPro" id="IPR035914">
    <property type="entry name" value="Sperma_CUB_dom_sf"/>
</dbReference>
<feature type="coiled-coil region" evidence="18">
    <location>
        <begin position="618"/>
        <end position="664"/>
    </location>
</feature>
<feature type="domain" description="Pentraxin (PTX)" evidence="24">
    <location>
        <begin position="168"/>
        <end position="369"/>
    </location>
</feature>
<evidence type="ECO:0000256" key="4">
    <source>
        <dbReference type="ARBA" id="ARBA00022670"/>
    </source>
</evidence>
<dbReference type="KEGG" id="gsh:117357494"/>
<dbReference type="Pfam" id="PF00002">
    <property type="entry name" value="7tm_2"/>
    <property type="match status" value="1"/>
</dbReference>
<reference evidence="26" key="1">
    <citation type="submission" date="2025-08" db="UniProtKB">
        <authorList>
            <consortium name="RefSeq"/>
        </authorList>
    </citation>
    <scope>IDENTIFICATION</scope>
</reference>
<keyword evidence="6" id="KW-0732">Signal</keyword>
<dbReference type="FunFam" id="2.60.120.290:FF:000013">
    <property type="entry name" value="Membrane frizzled-related protein"/>
    <property type="match status" value="1"/>
</dbReference>
<keyword evidence="3" id="KW-1003">Cell membrane</keyword>
<feature type="transmembrane region" description="Helical" evidence="20">
    <location>
        <begin position="963"/>
        <end position="987"/>
    </location>
</feature>
<evidence type="ECO:0000256" key="8">
    <source>
        <dbReference type="ARBA" id="ARBA00022989"/>
    </source>
</evidence>
<dbReference type="InterPro" id="IPR057244">
    <property type="entry name" value="GAIN_B"/>
</dbReference>
<dbReference type="InterPro" id="IPR017983">
    <property type="entry name" value="GPCR_2_secretin-like_CS"/>
</dbReference>
<evidence type="ECO:0000256" key="3">
    <source>
        <dbReference type="ARBA" id="ARBA00022475"/>
    </source>
</evidence>
<feature type="domain" description="CUB" evidence="21">
    <location>
        <begin position="55"/>
        <end position="163"/>
    </location>
</feature>
<evidence type="ECO:0000256" key="5">
    <source>
        <dbReference type="ARBA" id="ARBA00022692"/>
    </source>
</evidence>
<dbReference type="CDD" id="cd15996">
    <property type="entry name" value="7tmB2_GPR126"/>
    <property type="match status" value="1"/>
</dbReference>
<sequence length="1292" mass="144299">MIVFKHHKALDERRMSRTGGIWCSHWRWKLTHFLYVIVAFLSWSQQSAVWGCSNCKILLSNPSGYFSSPCYPNEYPSSQGCEWILQAPPGYIIHLTFVDFEVEEAPGCMYDSLSLNNGDNTAKFCGITAKGLSFNSTGNKMVVTFSSDFSIQKKGFNATYTQVAVSLRNQKVTIPQNQTVEIVSVASKITKPALSQLTVCFEATKNSNSSTDWKAFSYWNSTTEVLSFGRSKSGHFLQISGIECPLDKALPLDSYGEFFTWAFKQLCITWENSGGQISIITKNSYQTIPCSQTMNKLIPENGFLVLGSYSNHIDSLKGDIYNFRLWDFMLDSKTLSSLSCDMKGNMVSWENDFWEIPSSALKAESNLSCGTSLASQPTTEPTSCEKLGGLCEASITTAKPFFITSNSSDFNRTDNPETANVTTTRPFTITPNTSDTNRATNHKSGGTFYRIFITVYSHNLNNESLVQSTVSEWLNHTFQNWNYSVFVVNISIQYKASGNVRLHSRLARSTNINNQSFEVLALLVYNNTNNITLEDHIIYDKLIQQNNSIGDGLRLDKINVDPIEECPADESPASYHWPETKPSMTRVIFCQGSTVQTTSRKCFIDVHNYTSYWGPPDLRNCSENAADLANQLLNLTSDGQQLTQDKVEDVVQKLKKIVNDAEINESLGSTVITVFSNILSNSENLLVKSSSEALKTIDALALKIHFTGPSVSLVSRNLALGVSNVNSTSFQGSTFSVGSQSNASDFQVDMEKKLENSLASVSLPPSLLNGLNPEETEAVSRAQFTFFNKTGLFQENMKTKSHLISYVVACSIGNLTIHGLHDSINITIKHKEIQEGYVPICVFWDMKKNDGSGGWEREGCNLSKHTIDKTVCSCNHLTHFGVLMDLQRTSTQIDAENNRILTFITYIGCGISAICSAATLLTYIAFEKIRRDYPSKILMNLSTALLFLNMVFLLDGWLASFDVPGLCIAVAALLHFFLLATFTWMGLEAVHMYIALVKVFNTYIRRYMLKFCIIGWGLPAVVVAIVLASTQGKSAYLKQSYGRDPNGQGGDDFCWIKNDIVFYVTCVAFFGITFFVNLAMFIVVMMQICGRNGKRSNRSIREEVLRNLRSVVSLTFLLGMTWGFAFFAWGPLNIPFMYLFAIFNSLQGLFIFIFHCALKENVQKQWRRHLCCGKLRLADNSDWSKTATNNTKKVSSDNLGKSLSSSSIGSNSTYWASKSKSSDKPFVRKNSHTGCIFVDKSSKKFIPTDGEQSSIIPVHQVIDKVKGYCSAHSDNFYKNIIMSDTFSHSTKF</sequence>
<keyword evidence="11 17" id="KW-1015">Disulfide bond</keyword>
<feature type="region of interest" description="Disordered" evidence="19">
    <location>
        <begin position="1190"/>
        <end position="1227"/>
    </location>
</feature>
<comment type="caution">
    <text evidence="17">Lacks conserved residue(s) required for the propagation of feature annotation.</text>
</comment>
<dbReference type="InterPro" id="IPR036445">
    <property type="entry name" value="GPCR_2_extracell_dom_sf"/>
</dbReference>
<dbReference type="InterPro" id="IPR013320">
    <property type="entry name" value="ConA-like_dom_sf"/>
</dbReference>
<keyword evidence="5 20" id="KW-0812">Transmembrane</keyword>
<evidence type="ECO:0000256" key="9">
    <source>
        <dbReference type="ARBA" id="ARBA00023040"/>
    </source>
</evidence>
<evidence type="ECO:0000256" key="2">
    <source>
        <dbReference type="ARBA" id="ARBA00007343"/>
    </source>
</evidence>
<dbReference type="PRINTS" id="PR00249">
    <property type="entry name" value="GPCRSECRETIN"/>
</dbReference>
<dbReference type="Gene3D" id="2.60.120.290">
    <property type="entry name" value="Spermadhesin, CUB domain"/>
    <property type="match status" value="1"/>
</dbReference>
<keyword evidence="4" id="KW-0645">Protease</keyword>
<evidence type="ECO:0000256" key="13">
    <source>
        <dbReference type="ARBA" id="ARBA00023180"/>
    </source>
</evidence>
<dbReference type="PANTHER" id="PTHR12011">
    <property type="entry name" value="ADHESION G-PROTEIN COUPLED RECEPTOR"/>
    <property type="match status" value="1"/>
</dbReference>
<keyword evidence="7" id="KW-0378">Hydrolase</keyword>
<feature type="domain" description="GAIN-B" evidence="22">
    <location>
        <begin position="709"/>
        <end position="890"/>
    </location>
</feature>
<dbReference type="InterPro" id="IPR046338">
    <property type="entry name" value="GAIN_dom_sf"/>
</dbReference>
<evidence type="ECO:0000256" key="12">
    <source>
        <dbReference type="ARBA" id="ARBA00023170"/>
    </source>
</evidence>
<evidence type="ECO:0000259" key="22">
    <source>
        <dbReference type="PROSITE" id="PS50221"/>
    </source>
</evidence>
<evidence type="ECO:0000256" key="7">
    <source>
        <dbReference type="ARBA" id="ARBA00022801"/>
    </source>
</evidence>
<dbReference type="Proteomes" id="UP000515159">
    <property type="component" value="Chromosome 3"/>
</dbReference>
<comment type="subcellular location">
    <subcellularLocation>
        <location evidence="1">Cell membrane</location>
        <topology evidence="1">Multi-pass membrane protein</topology>
    </subcellularLocation>
</comment>
<dbReference type="FunFam" id="2.60.220.50:FF:000003">
    <property type="entry name" value="adhesion G-protein coupled receptor G2 isoform X2"/>
    <property type="match status" value="1"/>
</dbReference>
<dbReference type="OrthoDB" id="10037534at2759"/>
<evidence type="ECO:0000256" key="6">
    <source>
        <dbReference type="ARBA" id="ARBA00022729"/>
    </source>
</evidence>
<keyword evidence="12 26" id="KW-0675">Receptor</keyword>
<keyword evidence="10 20" id="KW-0472">Membrane</keyword>
<dbReference type="Pfam" id="PF01825">
    <property type="entry name" value="GPS"/>
    <property type="match status" value="1"/>
</dbReference>
<evidence type="ECO:0000256" key="16">
    <source>
        <dbReference type="ARBA" id="ARBA00082039"/>
    </source>
</evidence>
<dbReference type="SUPFAM" id="SSF49854">
    <property type="entry name" value="Spermadhesin, CUB domain"/>
    <property type="match status" value="1"/>
</dbReference>
<evidence type="ECO:0000256" key="14">
    <source>
        <dbReference type="ARBA" id="ARBA00023224"/>
    </source>
</evidence>
<dbReference type="PANTHER" id="PTHR12011:SF290">
    <property type="entry name" value="ADHESION G-PROTEIN COUPLED RECEPTOR G6"/>
    <property type="match status" value="1"/>
</dbReference>
<feature type="transmembrane region" description="Helical" evidence="20">
    <location>
        <begin position="1007"/>
        <end position="1028"/>
    </location>
</feature>
<proteinExistence type="inferred from homology"/>
<dbReference type="Pfam" id="PF00431">
    <property type="entry name" value="CUB"/>
    <property type="match status" value="1"/>
</dbReference>
<dbReference type="CDD" id="cd00041">
    <property type="entry name" value="CUB"/>
    <property type="match status" value="1"/>
</dbReference>
<dbReference type="PROSITE" id="PS00650">
    <property type="entry name" value="G_PROTEIN_RECEP_F2_2"/>
    <property type="match status" value="1"/>
</dbReference>
<feature type="disulfide bond" evidence="17">
    <location>
        <begin position="108"/>
        <end position="125"/>
    </location>
</feature>
<keyword evidence="8 20" id="KW-1133">Transmembrane helix</keyword>
<dbReference type="SUPFAM" id="SSF81321">
    <property type="entry name" value="Family A G protein-coupled receptor-like"/>
    <property type="match status" value="1"/>
</dbReference>
<dbReference type="GO" id="GO:0008233">
    <property type="term" value="F:peptidase activity"/>
    <property type="evidence" value="ECO:0007669"/>
    <property type="project" value="UniProtKB-KW"/>
</dbReference>
<dbReference type="Gene3D" id="1.20.1070.10">
    <property type="entry name" value="Rhodopsin 7-helix transmembrane proteins"/>
    <property type="match status" value="1"/>
</dbReference>
<dbReference type="PROSITE" id="PS50221">
    <property type="entry name" value="GAIN_B"/>
    <property type="match status" value="1"/>
</dbReference>
<feature type="transmembrane region" description="Helical" evidence="20">
    <location>
        <begin position="938"/>
        <end position="957"/>
    </location>
</feature>
<dbReference type="PROSITE" id="PS01180">
    <property type="entry name" value="CUB"/>
    <property type="match status" value="1"/>
</dbReference>
<organism evidence="25 26">
    <name type="scientific">Geotrypetes seraphini</name>
    <name type="common">Gaboon caecilian</name>
    <name type="synonym">Caecilia seraphini</name>
    <dbReference type="NCBI Taxonomy" id="260995"/>
    <lineage>
        <taxon>Eukaryota</taxon>
        <taxon>Metazoa</taxon>
        <taxon>Chordata</taxon>
        <taxon>Craniata</taxon>
        <taxon>Vertebrata</taxon>
        <taxon>Euteleostomi</taxon>
        <taxon>Amphibia</taxon>
        <taxon>Gymnophiona</taxon>
        <taxon>Geotrypetes</taxon>
    </lineage>
</organism>
<evidence type="ECO:0000313" key="26">
    <source>
        <dbReference type="RefSeq" id="XP_033794084.1"/>
    </source>
</evidence>
<dbReference type="GO" id="GO:0007166">
    <property type="term" value="P:cell surface receptor signaling pathway"/>
    <property type="evidence" value="ECO:0007669"/>
    <property type="project" value="InterPro"/>
</dbReference>
<feature type="transmembrane region" description="Helical" evidence="20">
    <location>
        <begin position="1110"/>
        <end position="1130"/>
    </location>
</feature>
<dbReference type="Gene3D" id="2.60.120.200">
    <property type="match status" value="1"/>
</dbReference>
<evidence type="ECO:0000256" key="17">
    <source>
        <dbReference type="PROSITE-ProRule" id="PRU00059"/>
    </source>
</evidence>
<keyword evidence="25" id="KW-1185">Reference proteome</keyword>
<evidence type="ECO:0000256" key="20">
    <source>
        <dbReference type="SAM" id="Phobius"/>
    </source>
</evidence>
<dbReference type="SUPFAM" id="SSF49899">
    <property type="entry name" value="Concanavalin A-like lectins/glucanases"/>
    <property type="match status" value="1"/>
</dbReference>
<comment type="similarity">
    <text evidence="2">Belongs to the G-protein coupled receptor 2 family. Adhesion G-protein coupled receptor (ADGR) subfamily.</text>
</comment>
<dbReference type="PROSITE" id="PS51828">
    <property type="entry name" value="PTX_2"/>
    <property type="match status" value="1"/>
</dbReference>
<dbReference type="InterPro" id="IPR000203">
    <property type="entry name" value="GPS"/>
</dbReference>
<feature type="compositionally biased region" description="Low complexity" evidence="19">
    <location>
        <begin position="422"/>
        <end position="433"/>
    </location>
</feature>
<dbReference type="GO" id="GO:0022011">
    <property type="term" value="P:myelination in peripheral nervous system"/>
    <property type="evidence" value="ECO:0007669"/>
    <property type="project" value="TreeGrafter"/>
</dbReference>
<dbReference type="SMART" id="SM00042">
    <property type="entry name" value="CUB"/>
    <property type="match status" value="1"/>
</dbReference>
<protein>
    <recommendedName>
        <fullName evidence="15">Adhesion G-protein coupled receptor G6</fullName>
    </recommendedName>
    <alternativeName>
        <fullName evidence="16">G-protein coupled receptor 126</fullName>
    </alternativeName>
</protein>
<dbReference type="InterPro" id="IPR058857">
    <property type="entry name" value="GAIN_ADGRG2/6"/>
</dbReference>
<evidence type="ECO:0000256" key="15">
    <source>
        <dbReference type="ARBA" id="ARBA00069922"/>
    </source>
</evidence>
<evidence type="ECO:0000259" key="21">
    <source>
        <dbReference type="PROSITE" id="PS01180"/>
    </source>
</evidence>
<dbReference type="InterPro" id="IPR000859">
    <property type="entry name" value="CUB_dom"/>
</dbReference>
<dbReference type="InterPro" id="IPR000832">
    <property type="entry name" value="GPCR_2_secretin-like"/>
</dbReference>
<evidence type="ECO:0000259" key="23">
    <source>
        <dbReference type="PROSITE" id="PS50261"/>
    </source>
</evidence>
<feature type="transmembrane region" description="Helical" evidence="20">
    <location>
        <begin position="1136"/>
        <end position="1158"/>
    </location>
</feature>
<name>A0A6P8QCI0_GEOSA</name>
<feature type="transmembrane region" description="Helical" evidence="20">
    <location>
        <begin position="903"/>
        <end position="926"/>
    </location>
</feature>
<dbReference type="SMART" id="SM00303">
    <property type="entry name" value="GPS"/>
    <property type="match status" value="1"/>
</dbReference>
<dbReference type="Pfam" id="PF25307">
    <property type="entry name" value="SEA_Gpr126"/>
    <property type="match status" value="1"/>
</dbReference>
<dbReference type="GO" id="GO:0007189">
    <property type="term" value="P:adenylate cyclase-activating G protein-coupled receptor signaling pathway"/>
    <property type="evidence" value="ECO:0007669"/>
    <property type="project" value="TreeGrafter"/>
</dbReference>
<dbReference type="InterPro" id="IPR057333">
    <property type="entry name" value="SEA_Gpr126"/>
</dbReference>
<feature type="compositionally biased region" description="Low complexity" evidence="19">
    <location>
        <begin position="1196"/>
        <end position="1212"/>
    </location>
</feature>
<dbReference type="Gene3D" id="4.10.1240.10">
    <property type="entry name" value="GPCR, family 2, extracellular hormone receptor domain"/>
    <property type="match status" value="1"/>
</dbReference>
<dbReference type="InterPro" id="IPR017981">
    <property type="entry name" value="GPCR_2-like_7TM"/>
</dbReference>
<keyword evidence="18" id="KW-0175">Coiled coil</keyword>
<dbReference type="FunFam" id="1.20.1070.10:FF:000052">
    <property type="entry name" value="Adhesion G-protein coupled receptor G6"/>
    <property type="match status" value="1"/>
</dbReference>
<dbReference type="GO" id="GO:0060347">
    <property type="term" value="P:heart trabecula formation"/>
    <property type="evidence" value="ECO:0007669"/>
    <property type="project" value="TreeGrafter"/>
</dbReference>
<keyword evidence="13" id="KW-0325">Glycoprotein</keyword>
<dbReference type="PROSITE" id="PS50261">
    <property type="entry name" value="G_PROTEIN_RECEP_F2_4"/>
    <property type="match status" value="1"/>
</dbReference>
<evidence type="ECO:0000256" key="19">
    <source>
        <dbReference type="SAM" id="MobiDB-lite"/>
    </source>
</evidence>
<keyword evidence="9" id="KW-0297">G-protein coupled receptor</keyword>
<evidence type="ECO:0000256" key="11">
    <source>
        <dbReference type="ARBA" id="ARBA00023157"/>
    </source>
</evidence>
<dbReference type="GO" id="GO:0006508">
    <property type="term" value="P:proteolysis"/>
    <property type="evidence" value="ECO:0007669"/>
    <property type="project" value="UniProtKB-KW"/>
</dbReference>
<dbReference type="SMART" id="SM00159">
    <property type="entry name" value="PTX"/>
    <property type="match status" value="1"/>
</dbReference>
<dbReference type="GeneID" id="117357494"/>
<evidence type="ECO:0000256" key="18">
    <source>
        <dbReference type="SAM" id="Coils"/>
    </source>
</evidence>
<dbReference type="CTD" id="57211"/>
<dbReference type="Pfam" id="PF00354">
    <property type="entry name" value="Pentaxin"/>
    <property type="match status" value="1"/>
</dbReference>
<evidence type="ECO:0000256" key="10">
    <source>
        <dbReference type="ARBA" id="ARBA00023136"/>
    </source>
</evidence>
<dbReference type="InParanoid" id="A0A6P8QCI0"/>
<evidence type="ECO:0000313" key="25">
    <source>
        <dbReference type="Proteomes" id="UP000515159"/>
    </source>
</evidence>
<accession>A0A6P8QCI0</accession>
<keyword evidence="14" id="KW-0807">Transducer</keyword>
<dbReference type="GO" id="GO:0005886">
    <property type="term" value="C:plasma membrane"/>
    <property type="evidence" value="ECO:0007669"/>
    <property type="project" value="UniProtKB-SubCell"/>
</dbReference>
<dbReference type="FunCoup" id="A0A6P8QCI0">
    <property type="interactions" value="605"/>
</dbReference>
<feature type="domain" description="G-protein coupled receptors family 2 profile 2" evidence="23">
    <location>
        <begin position="901"/>
        <end position="1159"/>
    </location>
</feature>
<evidence type="ECO:0000259" key="24">
    <source>
        <dbReference type="PROSITE" id="PS51828"/>
    </source>
</evidence>
<feature type="region of interest" description="Disordered" evidence="19">
    <location>
        <begin position="413"/>
        <end position="440"/>
    </location>
</feature>